<reference evidence="3 4" key="1">
    <citation type="submission" date="2017-10" db="EMBL/GenBank/DDBJ databases">
        <title>Sequencing the genomes of 1000 actinobacteria strains.</title>
        <authorList>
            <person name="Klenk H.-P."/>
        </authorList>
    </citation>
    <scope>NUCLEOTIDE SEQUENCE [LARGE SCALE GENOMIC DNA]</scope>
    <source>
        <strain evidence="3 4">DSM 20688</strain>
    </source>
</reference>
<feature type="compositionally biased region" description="Basic and acidic residues" evidence="1">
    <location>
        <begin position="1266"/>
        <end position="1277"/>
    </location>
</feature>
<feature type="region of interest" description="Disordered" evidence="1">
    <location>
        <begin position="895"/>
        <end position="957"/>
    </location>
</feature>
<evidence type="ECO:0000313" key="4">
    <source>
        <dbReference type="Proteomes" id="UP000221653"/>
    </source>
</evidence>
<dbReference type="RefSeq" id="WP_098388859.1">
    <property type="nucleotide sequence ID" value="NZ_LS483464.1"/>
</dbReference>
<feature type="region of interest" description="Disordered" evidence="1">
    <location>
        <begin position="1041"/>
        <end position="1179"/>
    </location>
</feature>
<name>A0A2A9DP31_9CORY</name>
<dbReference type="GO" id="GO:0005509">
    <property type="term" value="F:calcium ion binding"/>
    <property type="evidence" value="ECO:0007669"/>
    <property type="project" value="InterPro"/>
</dbReference>
<evidence type="ECO:0000256" key="1">
    <source>
        <dbReference type="SAM" id="MobiDB-lite"/>
    </source>
</evidence>
<feature type="region of interest" description="Disordered" evidence="1">
    <location>
        <begin position="979"/>
        <end position="1007"/>
    </location>
</feature>
<feature type="compositionally biased region" description="Basic and acidic residues" evidence="1">
    <location>
        <begin position="1563"/>
        <end position="1578"/>
    </location>
</feature>
<dbReference type="Pfam" id="PF05345">
    <property type="entry name" value="He_PIG"/>
    <property type="match status" value="3"/>
</dbReference>
<feature type="compositionally biased region" description="Low complexity" evidence="1">
    <location>
        <begin position="1828"/>
        <end position="1847"/>
    </location>
</feature>
<feature type="compositionally biased region" description="Basic and acidic residues" evidence="1">
    <location>
        <begin position="1502"/>
        <end position="1516"/>
    </location>
</feature>
<feature type="compositionally biased region" description="Acidic residues" evidence="1">
    <location>
        <begin position="910"/>
        <end position="930"/>
    </location>
</feature>
<feature type="compositionally biased region" description="Low complexity" evidence="1">
    <location>
        <begin position="1861"/>
        <end position="1875"/>
    </location>
</feature>
<evidence type="ECO:0000259" key="2">
    <source>
        <dbReference type="Pfam" id="PF18957"/>
    </source>
</evidence>
<feature type="compositionally biased region" description="Basic and acidic residues" evidence="1">
    <location>
        <begin position="1804"/>
        <end position="1819"/>
    </location>
</feature>
<dbReference type="Gene3D" id="2.60.40.10">
    <property type="entry name" value="Immunoglobulins"/>
    <property type="match status" value="4"/>
</dbReference>
<dbReference type="OrthoDB" id="4411215at2"/>
<feature type="region of interest" description="Disordered" evidence="1">
    <location>
        <begin position="743"/>
        <end position="769"/>
    </location>
</feature>
<dbReference type="InterPro" id="IPR044055">
    <property type="entry name" value="RibLong"/>
</dbReference>
<dbReference type="InterPro" id="IPR013783">
    <property type="entry name" value="Ig-like_fold"/>
</dbReference>
<dbReference type="InterPro" id="IPR015919">
    <property type="entry name" value="Cadherin-like_sf"/>
</dbReference>
<keyword evidence="4" id="KW-1185">Reference proteome</keyword>
<feature type="compositionally biased region" description="Basic and acidic residues" evidence="1">
    <location>
        <begin position="1604"/>
        <end position="1614"/>
    </location>
</feature>
<feature type="region of interest" description="Disordered" evidence="1">
    <location>
        <begin position="1235"/>
        <end position="1348"/>
    </location>
</feature>
<dbReference type="Proteomes" id="UP000221653">
    <property type="component" value="Unassembled WGS sequence"/>
</dbReference>
<organism evidence="3 4">
    <name type="scientific">Corynebacterium renale</name>
    <dbReference type="NCBI Taxonomy" id="1724"/>
    <lineage>
        <taxon>Bacteria</taxon>
        <taxon>Bacillati</taxon>
        <taxon>Actinomycetota</taxon>
        <taxon>Actinomycetes</taxon>
        <taxon>Mycobacteriales</taxon>
        <taxon>Corynebacteriaceae</taxon>
        <taxon>Corynebacterium</taxon>
    </lineage>
</organism>
<proteinExistence type="predicted"/>
<dbReference type="GO" id="GO:0005975">
    <property type="term" value="P:carbohydrate metabolic process"/>
    <property type="evidence" value="ECO:0007669"/>
    <property type="project" value="UniProtKB-ARBA"/>
</dbReference>
<accession>A0A2A9DP31</accession>
<dbReference type="GO" id="GO:0016020">
    <property type="term" value="C:membrane"/>
    <property type="evidence" value="ECO:0007669"/>
    <property type="project" value="InterPro"/>
</dbReference>
<feature type="compositionally biased region" description="Basic and acidic residues" evidence="1">
    <location>
        <begin position="1113"/>
        <end position="1140"/>
    </location>
</feature>
<feature type="region of interest" description="Disordered" evidence="1">
    <location>
        <begin position="631"/>
        <end position="651"/>
    </location>
</feature>
<dbReference type="EMBL" id="PDJF01000001">
    <property type="protein sequence ID" value="PFG27680.1"/>
    <property type="molecule type" value="Genomic_DNA"/>
</dbReference>
<feature type="region of interest" description="Disordered" evidence="1">
    <location>
        <begin position="1198"/>
        <end position="1218"/>
    </location>
</feature>
<evidence type="ECO:0000313" key="3">
    <source>
        <dbReference type="EMBL" id="PFG27680.1"/>
    </source>
</evidence>
<dbReference type="Pfam" id="PF18957">
    <property type="entry name" value="RibLong"/>
    <property type="match status" value="1"/>
</dbReference>
<feature type="compositionally biased region" description="Polar residues" evidence="1">
    <location>
        <begin position="941"/>
        <end position="957"/>
    </location>
</feature>
<dbReference type="NCBIfam" id="NF038186">
    <property type="entry name" value="YPDG_rpt"/>
    <property type="match status" value="1"/>
</dbReference>
<protein>
    <submittedName>
        <fullName evidence="3">Putative Ig domain-containing protein</fullName>
    </submittedName>
</protein>
<dbReference type="STRING" id="1724.GCA_001044175_00633"/>
<feature type="domain" description="Long Rib" evidence="2">
    <location>
        <begin position="803"/>
        <end position="907"/>
    </location>
</feature>
<gene>
    <name evidence="3" type="ORF">ATK06_0756</name>
</gene>
<sequence>MTKNTKSASGLALSGLVLKDRMRTLIAAGAAVAITATGTVVVPAVSGNGAVAYAQEAAANQPGKNKMVPDAIYTKAGWRDFYGYHGYAYINKNDNPNDIEDSNEPLVGNVIYLQYVTGKGVVSPTFYTLTDSEGRFSFDLSQSITGPAGAPEFDLTDSNVRVRVWGENPDESKYSVVMSGDMRSGKYSTRLDRVQESWNFTAGPAGSRVSNGRFVLEEKPNLVGWLAKPQDQWTVATDGQTGEPTVDGLFNDYGQYGAIGSVVSASRVWWENNENAGGLPDYYGYNTNKGDRGANGMKVVASYLNDEVARQIDAWKDANKGFTVEQERAAQERIIKEYVAEHGEGSHIAETVVAPAKADGQFYIPFKGLYGDTRYKENQTAQVSNKLAPGEFGTLAPTYVPEEGGSRYAAFSSLAINQSKKRHVNTDYMYVYPLVEGYGVRMSSFPVNMFQDVRSTGGPKVDPGVTINGVDFPIITAEPIFDIPEYNSYDNKGRAGSKVTTKTAGLIPNADYAIRWYATDPSGKQVELEDKICKVKSDNTGALPSCDFEAPKDLDETTVYTAAFVAVDPVSGEVDNTWMMADSFTAVVPEKLPLGSVGTAYGENNPAQHFEKLPDNKVEGTEPVYRAEGLPEGLSIDPATGKISGTPTKPGTSEVIVTREVEVKVSKTNDQGQKEETTVTQKEQVVTQLVVTDTPLADGTVGQPYEQEVKPEGFPVKSEENPNGYTIKDGSLNVEGLPEGLTFDPATGKITGTPTAKTPEGENAPSEKNPNVKVTYTLVDKKGNETQVTDEVPLKVVDAVPTADTVQPEYGNTLVVPGTPATATPTFKDKDGKDVAKPEGAKFELKNPDGSDYVAPEGYKVTVDPETGVVTVEAPAKPNGETAEELKVPVKVTYTDGSTDDVTAPFQLDTDGDGTPDVTDKDDDGDGIEDKDEKEKGSNPKDGNSAPTTIGDIPNQNVTVDKAIDPVKVVVTDAPTGSTVEVTGLPEGVTYNPETGEITGTPTKPGTSEVKVVVKDKDGKPVIGADGKPVEKTFTFTVADKPVDGPKIVGGKQTDEVPADGNPKKLDDKISGPTDGLTGEVKDKDGNPIPGSKVEITPDGEIKVTVPEGTDPQDGKVTIKDKDGKDLGDIDIKITDKAPETKIVPGTQTDEVPADGNPKTLDDKISGPTDGLTGEVKDKDGKVIPDAKVEITPDGEIKVTVPKGTNPQDGKVTIKDKDGKDLGDIEIKITDNTAPSIDNVKSDDKKITGTGDRPNEDITVTFPDGTEAKTKTDDNNKFEVPVPADKPLNNGDTVKAKDGNSNESERIVGATDADTHKPSYGAENTRTGVKVGENADTPNPFATPAPVKDVKVDTPAGAKYWTFTPKADLSGIINGQAPTAENLKAEYTTEADKIGKSWDKFVEIFTPIAKPETKVDFTFEDDSTNSANAKWDLLGKDGKSILDPNGDADGDGTSNKDEIDNGNNPFDKGDKPSAPTTVDQGNVKPVNPTDDKQGTGVIVNNPDKDTKVTAKDEDGKTVPAVINPETGEIEVTPGKDVDGPITVIVEDPELPGGKVEIEVPVNGHEKGRDDNGSDKGKTSVDQGNVKPVNPTDDKQGTGVIVNNPDKDTKVTAKDEDGKTVPAVINPETGEIEVTPGADVDGPITVIVEDPELPGGKVEIEVPVNGHEKGRDDNKKPAGSSEGIDVQKCVATGLGLGIPFLALVPLALGQELNIPGAKEMNARISQQIQDANTALQQRAGIFNPQLAQWVDNLNNTLKSPQVQRGLRLAGLLAYGLVAGLTIADQCMPAEKQSSQKTDLFGSLSSKKDQPKDNASSKKDQPNANGSSKEAPATEAPATDAPTAEENTPNAEQPTDEAVQPEASATDTTADATGEEA</sequence>
<feature type="region of interest" description="Disordered" evidence="1">
    <location>
        <begin position="1422"/>
        <end position="1614"/>
    </location>
</feature>
<comment type="caution">
    <text evidence="3">The sequence shown here is derived from an EMBL/GenBank/DDBJ whole genome shotgun (WGS) entry which is preliminary data.</text>
</comment>
<feature type="compositionally biased region" description="Basic and acidic residues" evidence="1">
    <location>
        <begin position="1294"/>
        <end position="1306"/>
    </location>
</feature>
<dbReference type="SUPFAM" id="SSF49313">
    <property type="entry name" value="Cadherin-like"/>
    <property type="match status" value="2"/>
</dbReference>
<feature type="region of interest" description="Disordered" evidence="1">
    <location>
        <begin position="1791"/>
        <end position="1875"/>
    </location>
</feature>